<dbReference type="Proteomes" id="UP001158049">
    <property type="component" value="Unassembled WGS sequence"/>
</dbReference>
<dbReference type="Pfam" id="PF00563">
    <property type="entry name" value="EAL"/>
    <property type="match status" value="1"/>
</dbReference>
<evidence type="ECO:0000259" key="3">
    <source>
        <dbReference type="PROSITE" id="PS50887"/>
    </source>
</evidence>
<feature type="transmembrane region" description="Helical" evidence="1">
    <location>
        <begin position="21"/>
        <end position="42"/>
    </location>
</feature>
<reference evidence="4 5" key="1">
    <citation type="submission" date="2017-05" db="EMBL/GenBank/DDBJ databases">
        <authorList>
            <person name="Varghese N."/>
            <person name="Submissions S."/>
        </authorList>
    </citation>
    <scope>NUCLEOTIDE SEQUENCE [LARGE SCALE GENOMIC DNA]</scope>
    <source>
        <strain evidence="4 5">DSM 26001</strain>
    </source>
</reference>
<evidence type="ECO:0000259" key="2">
    <source>
        <dbReference type="PROSITE" id="PS50883"/>
    </source>
</evidence>
<evidence type="ECO:0000256" key="1">
    <source>
        <dbReference type="SAM" id="Phobius"/>
    </source>
</evidence>
<feature type="domain" description="EAL" evidence="2">
    <location>
        <begin position="636"/>
        <end position="890"/>
    </location>
</feature>
<organism evidence="4 5">
    <name type="scientific">Noviherbaspirillum suwonense</name>
    <dbReference type="NCBI Taxonomy" id="1224511"/>
    <lineage>
        <taxon>Bacteria</taxon>
        <taxon>Pseudomonadati</taxon>
        <taxon>Pseudomonadota</taxon>
        <taxon>Betaproteobacteria</taxon>
        <taxon>Burkholderiales</taxon>
        <taxon>Oxalobacteraceae</taxon>
        <taxon>Noviherbaspirillum</taxon>
    </lineage>
</organism>
<dbReference type="Gene3D" id="3.20.20.450">
    <property type="entry name" value="EAL domain"/>
    <property type="match status" value="1"/>
</dbReference>
<keyword evidence="5" id="KW-1185">Reference proteome</keyword>
<feature type="domain" description="GGDEF" evidence="3">
    <location>
        <begin position="493"/>
        <end position="627"/>
    </location>
</feature>
<dbReference type="Pfam" id="PF00990">
    <property type="entry name" value="GGDEF"/>
    <property type="match status" value="1"/>
</dbReference>
<feature type="transmembrane region" description="Helical" evidence="1">
    <location>
        <begin position="300"/>
        <end position="322"/>
    </location>
</feature>
<keyword evidence="1" id="KW-0472">Membrane</keyword>
<evidence type="ECO:0000313" key="4">
    <source>
        <dbReference type="EMBL" id="SMP63501.1"/>
    </source>
</evidence>
<dbReference type="PROSITE" id="PS50883">
    <property type="entry name" value="EAL"/>
    <property type="match status" value="1"/>
</dbReference>
<evidence type="ECO:0000313" key="5">
    <source>
        <dbReference type="Proteomes" id="UP001158049"/>
    </source>
</evidence>
<gene>
    <name evidence="4" type="ORF">SAMN06295970_10986</name>
</gene>
<dbReference type="InterPro" id="IPR035919">
    <property type="entry name" value="EAL_sf"/>
</dbReference>
<proteinExistence type="predicted"/>
<dbReference type="InterPro" id="IPR001633">
    <property type="entry name" value="EAL_dom"/>
</dbReference>
<dbReference type="InterPro" id="IPR029787">
    <property type="entry name" value="Nucleotide_cyclase"/>
</dbReference>
<dbReference type="CDD" id="cd01949">
    <property type="entry name" value="GGDEF"/>
    <property type="match status" value="1"/>
</dbReference>
<dbReference type="SMART" id="SM00052">
    <property type="entry name" value="EAL"/>
    <property type="match status" value="1"/>
</dbReference>
<protein>
    <submittedName>
        <fullName evidence="4">Diguanylate cyclase (GGDEF) domain-containing protein</fullName>
    </submittedName>
</protein>
<dbReference type="Gene3D" id="3.30.450.20">
    <property type="entry name" value="PAS domain"/>
    <property type="match status" value="2"/>
</dbReference>
<dbReference type="PANTHER" id="PTHR44757">
    <property type="entry name" value="DIGUANYLATE CYCLASE DGCP"/>
    <property type="match status" value="1"/>
</dbReference>
<dbReference type="CDD" id="cd01948">
    <property type="entry name" value="EAL"/>
    <property type="match status" value="1"/>
</dbReference>
<keyword evidence="1" id="KW-0812">Transmembrane</keyword>
<keyword evidence="1" id="KW-1133">Transmembrane helix</keyword>
<dbReference type="SUPFAM" id="SSF141868">
    <property type="entry name" value="EAL domain-like"/>
    <property type="match status" value="1"/>
</dbReference>
<dbReference type="Gene3D" id="3.30.70.270">
    <property type="match status" value="1"/>
</dbReference>
<dbReference type="SUPFAM" id="SSF55073">
    <property type="entry name" value="Nucleotide cyclase"/>
    <property type="match status" value="1"/>
</dbReference>
<dbReference type="SMART" id="SM00267">
    <property type="entry name" value="GGDEF"/>
    <property type="match status" value="1"/>
</dbReference>
<dbReference type="CDD" id="cd12914">
    <property type="entry name" value="PDC1_DGC_like"/>
    <property type="match status" value="1"/>
</dbReference>
<dbReference type="EMBL" id="FXUL01000009">
    <property type="protein sequence ID" value="SMP63501.1"/>
    <property type="molecule type" value="Genomic_DNA"/>
</dbReference>
<name>A0ABY1Q8X1_9BURK</name>
<dbReference type="PANTHER" id="PTHR44757:SF2">
    <property type="entry name" value="BIOFILM ARCHITECTURE MAINTENANCE PROTEIN MBAA"/>
    <property type="match status" value="1"/>
</dbReference>
<accession>A0ABY1Q8X1</accession>
<sequence>MLHRLRQTGFFRNLQFARRNIRVLALWLLAAAALSSAFWMWAYSEIAREREAVVLDARQSASSQARAYADQLDRSLAQIDYIMLSMKHYWEETGGRIRLEKQLDAGLVSSNSDFVVTITDRAGKAVTSTRPFRKDFSGFSSRAYFREHQNGTVRGLSISEPVIGLRSKRPQIILSRRLETASGAFDGVIAVSVEPGYLLAFSDPTTIHGGDFIEVRKMDGTFFAEKSLANAASGSTQYRSAPQFPNDAGIASAPGQHFMDARPRVVAWQKAKNYPVVSVVGVSVEDRLAKYREREHEMRFVALLVSAVLFLLGVGATVFSTWRGQKLRDAKEVTAAYRLATENAQDAFYMMRPIHDENDEIIDFAIEDCNEQGAINFGARKEKLLNTRMSSHMSATFRDQLLSIGRIAMAQGFHEEEAFMPAHGKRPAQWRKRRLLRSGRGLAVMVRDVTAEKAHADKLHQLANSDALTSLPNRHWLTNYLLVAIEKARVTRKSLGVLFVDLDDFKNLNDTLGHAAGDELLKAAALRLKEVLRPQDSVARLGGDEFTMVLESIGSDRDIVTVAERIVDTLHEPFVVAGGHRHVVHASIGISVYPQDGEDSDTLLKNADIAMYAAKTSGKGNYRFFHENLSEQLVSKLTRQAQLKQALEQDELVVYYQPRVCGRTGELTSLEALARWRHPSCGVMQPDDFIPVAEETGLIIPLGEQVINKVCDQLVQWRAEGVPLVPVSVNVSARQINSGSVSAVIAAALERCGIAPDLIEVEITESATVGESVVASAELATLQTMGSRLYVDDFGTGYSSLSQLRRLDMHGIKVDRSFTAQLTDGPQDLALFRAIVSMAHAIDMQVVAEGVESAEQLALLQGLGCDEMQGYYISPPVPASDVLLMLQKRHLYPG</sequence>
<dbReference type="InterPro" id="IPR043128">
    <property type="entry name" value="Rev_trsase/Diguanyl_cyclase"/>
</dbReference>
<dbReference type="InterPro" id="IPR000160">
    <property type="entry name" value="GGDEF_dom"/>
</dbReference>
<dbReference type="InterPro" id="IPR052155">
    <property type="entry name" value="Biofilm_reg_signaling"/>
</dbReference>
<comment type="caution">
    <text evidence="4">The sequence shown here is derived from an EMBL/GenBank/DDBJ whole genome shotgun (WGS) entry which is preliminary data.</text>
</comment>
<dbReference type="PROSITE" id="PS50887">
    <property type="entry name" value="GGDEF"/>
    <property type="match status" value="1"/>
</dbReference>
<dbReference type="NCBIfam" id="TIGR00254">
    <property type="entry name" value="GGDEF"/>
    <property type="match status" value="1"/>
</dbReference>